<gene>
    <name evidence="2" type="ORF">SAMN04488109_2145</name>
</gene>
<accession>A0A1M5N7D3</accession>
<proteinExistence type="predicted"/>
<dbReference type="Gene3D" id="1.25.40.390">
    <property type="match status" value="1"/>
</dbReference>
<dbReference type="PROSITE" id="PS51257">
    <property type="entry name" value="PROKAR_LIPOPROTEIN"/>
    <property type="match status" value="1"/>
</dbReference>
<dbReference type="SUPFAM" id="SSF48452">
    <property type="entry name" value="TPR-like"/>
    <property type="match status" value="1"/>
</dbReference>
<keyword evidence="2" id="KW-0449">Lipoprotein</keyword>
<dbReference type="Pfam" id="PF12741">
    <property type="entry name" value="SusD-like"/>
    <property type="match status" value="1"/>
</dbReference>
<dbReference type="Proteomes" id="UP000184212">
    <property type="component" value="Unassembled WGS sequence"/>
</dbReference>
<feature type="signal peptide" evidence="1">
    <location>
        <begin position="1"/>
        <end position="30"/>
    </location>
</feature>
<organism evidence="2 3">
    <name type="scientific">Chryseolinea serpens</name>
    <dbReference type="NCBI Taxonomy" id="947013"/>
    <lineage>
        <taxon>Bacteria</taxon>
        <taxon>Pseudomonadati</taxon>
        <taxon>Bacteroidota</taxon>
        <taxon>Cytophagia</taxon>
        <taxon>Cytophagales</taxon>
        <taxon>Fulvivirgaceae</taxon>
        <taxon>Chryseolinea</taxon>
    </lineage>
</organism>
<dbReference type="STRING" id="947013.SAMN04488109_2145"/>
<feature type="chain" id="PRO_5009912527" evidence="1">
    <location>
        <begin position="31"/>
        <end position="539"/>
    </location>
</feature>
<dbReference type="EMBL" id="FQWQ01000001">
    <property type="protein sequence ID" value="SHG85387.1"/>
    <property type="molecule type" value="Genomic_DNA"/>
</dbReference>
<dbReference type="AlphaFoldDB" id="A0A1M5N7D3"/>
<name>A0A1M5N7D3_9BACT</name>
<reference evidence="2 3" key="1">
    <citation type="submission" date="2016-11" db="EMBL/GenBank/DDBJ databases">
        <authorList>
            <person name="Jaros S."/>
            <person name="Januszkiewicz K."/>
            <person name="Wedrychowicz H."/>
        </authorList>
    </citation>
    <scope>NUCLEOTIDE SEQUENCE [LARGE SCALE GENOMIC DNA]</scope>
    <source>
        <strain evidence="2 3">DSM 24574</strain>
    </source>
</reference>
<dbReference type="InterPro" id="IPR011990">
    <property type="entry name" value="TPR-like_helical_dom_sf"/>
</dbReference>
<keyword evidence="3" id="KW-1185">Reference proteome</keyword>
<evidence type="ECO:0000313" key="2">
    <source>
        <dbReference type="EMBL" id="SHG85387.1"/>
    </source>
</evidence>
<dbReference type="InterPro" id="IPR024302">
    <property type="entry name" value="SusD-like"/>
</dbReference>
<sequence length="539" mass="59886">MKKKIFKKFRMPSAMLLGTLIGVMSCTTNFDDINTNKSAISNPGPAELPFLFSKAQSTATNSQWNYQVAQNLFSDQYAQYFACTATYFPSDRLFIRQDWVGAAFNPMYTDVMPQLQTLLTSYESTTAEYAIANVWWVYTFHKVTDYWGPIPYFKAGEIATSVDYDPQDKIYDDFFKRLEASIAVLKTASGTPYGDYDLLYGGKVDKWLKFANTLRLRLAMRVSKVDPDRAQTEAEQAVKDGVFETSPDDDALVQRSVKGSDGNGLSIMSDWNEFRMSASMESVLKGYDDPRISEYFLPALKTGTYEGARNGLTATQLGEAPNKPDALSHAGLRWSSYDVVDNKDYNGTNNKLSTKSHPGHLETPQNVMCTAEAYFIRAEGALLGWDMGGTAKELYEKGIQNSMYQWGINDNAAIAAYITGAGTPIAPGDYLSSPAMTNVPVAFGGTAAVQLEQIMTQKWLALFPDGMEGWADYRRSHVVKLYPVANSDNTDITNTSTQWIRRIPFLLTEKQSNAAGVATGEDLLGGPDNVLTPLWWDKN</sequence>
<dbReference type="RefSeq" id="WP_073135059.1">
    <property type="nucleotide sequence ID" value="NZ_FQWQ01000001.1"/>
</dbReference>
<evidence type="ECO:0000313" key="3">
    <source>
        <dbReference type="Proteomes" id="UP000184212"/>
    </source>
</evidence>
<evidence type="ECO:0000256" key="1">
    <source>
        <dbReference type="SAM" id="SignalP"/>
    </source>
</evidence>
<keyword evidence="1" id="KW-0732">Signal</keyword>
<protein>
    <submittedName>
        <fullName evidence="2">Susd and RagB outer membrane lipoprotein</fullName>
    </submittedName>
</protein>